<dbReference type="EMBL" id="PP511397">
    <property type="protein sequence ID" value="XCD03894.1"/>
    <property type="molecule type" value="Genomic_DNA"/>
</dbReference>
<evidence type="ECO:0000313" key="2">
    <source>
        <dbReference type="EMBL" id="XCD03894.1"/>
    </source>
</evidence>
<organism evidence="1">
    <name type="scientific">Dulem virus 224</name>
    <dbReference type="NCBI Taxonomy" id="3145701"/>
    <lineage>
        <taxon>Viruses</taxon>
        <taxon>Monodnaviria</taxon>
        <taxon>Sangervirae</taxon>
        <taxon>Phixviricota</taxon>
        <taxon>Malgrandaviricetes</taxon>
        <taxon>Petitvirales</taxon>
        <taxon>Microviridae</taxon>
        <taxon>Microvirus</taxon>
    </lineage>
</organism>
<dbReference type="EMBL" id="PP511655">
    <property type="protein sequence ID" value="XCD06307.1"/>
    <property type="molecule type" value="Genomic_DNA"/>
</dbReference>
<name>A0AAU8AVX8_9VIRU</name>
<reference evidence="1" key="1">
    <citation type="submission" date="2024-03" db="EMBL/GenBank/DDBJ databases">
        <title>Diverse circular DNA viruses in blood, oral, and fecal samples of captive lemurs.</title>
        <authorList>
            <person name="Paietta E.N."/>
            <person name="Kraberger S."/>
            <person name="Lund M.C."/>
            <person name="Custer J.M."/>
            <person name="Vargas K.M."/>
            <person name="Ehmke E.E."/>
            <person name="Yoder A.D."/>
            <person name="Varsani A."/>
        </authorList>
    </citation>
    <scope>NUCLEOTIDE SEQUENCE</scope>
    <source>
        <strain evidence="1">Duke_18_39</strain>
        <strain evidence="2">Duke_21_45</strain>
        <strain evidence="3">Duke_23FS_29</strain>
        <strain evidence="4">Duke_25FS_67</strain>
    </source>
</reference>
<sequence length="367" mass="42010">MTKFFNIAGMGNRILGQTLGVIQGQITRQQQKQDTKEIMGLQAQYNRQAAEYSQKLQKEMWDYTNAENQIEHLKNAGLNPALMYGQSGAGGMGITGNAQQQGVQAHNSEAVMMGLQAQSIMASTENQAADARLKNVQADKLEGVDTKEAEKRIDKMGEEIKKINSEKDWYIADRNLKNEQKRTEKALQANLKAKTELTAQEFQTEILEQGKIYQETNLLLLKGVEQGLNNQYLKETLDEKIEMASRNNALLFAQTLATTSQNEINWSLVNKFEEEIKLVTEKAISESWNREQYKKYVDGMVERWKDQTTNEQWHLVNESANVLLENVWKGIETLMPWKSIVKIDKTEMRTSQNSKYSVETTTQEKRR</sequence>
<dbReference type="EMBL" id="PP511457">
    <property type="protein sequence ID" value="XCD04413.1"/>
    <property type="molecule type" value="Genomic_DNA"/>
</dbReference>
<protein>
    <submittedName>
        <fullName evidence="1">DNA pilot protein</fullName>
    </submittedName>
</protein>
<proteinExistence type="predicted"/>
<dbReference type="EMBL" id="PP511338">
    <property type="protein sequence ID" value="XCD03287.1"/>
    <property type="molecule type" value="Genomic_DNA"/>
</dbReference>
<accession>A0AAU8AVX8</accession>
<evidence type="ECO:0000313" key="3">
    <source>
        <dbReference type="EMBL" id="XCD04413.1"/>
    </source>
</evidence>
<evidence type="ECO:0000313" key="4">
    <source>
        <dbReference type="EMBL" id="XCD06307.1"/>
    </source>
</evidence>
<evidence type="ECO:0000313" key="1">
    <source>
        <dbReference type="EMBL" id="XCD03287.1"/>
    </source>
</evidence>